<dbReference type="PANTHER" id="PTHR46173:SF1">
    <property type="entry name" value="CCA TRNA NUCLEOTIDYLTRANSFERASE 1, MITOCHONDRIAL"/>
    <property type="match status" value="1"/>
</dbReference>
<protein>
    <recommendedName>
        <fullName evidence="7">Poly A polymerase head domain-containing protein</fullName>
    </recommendedName>
</protein>
<sequence>MWLRLPNINISQLPEDIRFTVLLLAGYFAAKDRKVLLVGGCIRDMYMGIPPKDFDVEIFNWSGGDNLYSEVDWSSGNNLYSMGMIKEDLDRLQLEYDTVGEAFGVIKLKHLPIDISLPRRENKRGVGHKDFEVEILEGLTVEEAAKRRDFTMNSMSFDPLENALYDPFAGRAAIDNGILHPTDLYTFIDDPLRVLRGFQFAARFNMKATYELTQIARDNINCHE</sequence>
<dbReference type="InterPro" id="IPR043519">
    <property type="entry name" value="NT_sf"/>
</dbReference>
<feature type="domain" description="Poly A polymerase head" evidence="7">
    <location>
        <begin position="37"/>
        <end position="179"/>
    </location>
</feature>
<dbReference type="InterPro" id="IPR050264">
    <property type="entry name" value="Bact_CCA-adding_enz_type3_sf"/>
</dbReference>
<dbReference type="AlphaFoldDB" id="X0SNI7"/>
<name>X0SNI7_9ZZZZ</name>
<evidence type="ECO:0000259" key="7">
    <source>
        <dbReference type="Pfam" id="PF01743"/>
    </source>
</evidence>
<dbReference type="SUPFAM" id="SSF81301">
    <property type="entry name" value="Nucleotidyltransferase"/>
    <property type="match status" value="1"/>
</dbReference>
<gene>
    <name evidence="8" type="ORF">S01H1_03420</name>
</gene>
<evidence type="ECO:0000256" key="3">
    <source>
        <dbReference type="ARBA" id="ARBA00022694"/>
    </source>
</evidence>
<dbReference type="GO" id="GO:0000049">
    <property type="term" value="F:tRNA binding"/>
    <property type="evidence" value="ECO:0007669"/>
    <property type="project" value="TreeGrafter"/>
</dbReference>
<proteinExistence type="predicted"/>
<keyword evidence="5" id="KW-0479">Metal-binding</keyword>
<dbReference type="Pfam" id="PF01743">
    <property type="entry name" value="PolyA_pol"/>
    <property type="match status" value="1"/>
</dbReference>
<keyword evidence="4" id="KW-0548">Nucleotidyltransferase</keyword>
<comment type="cofactor">
    <cofactor evidence="1">
        <name>Mg(2+)</name>
        <dbReference type="ChEBI" id="CHEBI:18420"/>
    </cofactor>
</comment>
<comment type="caution">
    <text evidence="8">The sequence shown here is derived from an EMBL/GenBank/DDBJ whole genome shotgun (WGS) entry which is preliminary data.</text>
</comment>
<feature type="non-terminal residue" evidence="8">
    <location>
        <position position="224"/>
    </location>
</feature>
<accession>X0SNI7</accession>
<dbReference type="InterPro" id="IPR002646">
    <property type="entry name" value="PolA_pol_head_dom"/>
</dbReference>
<organism evidence="8">
    <name type="scientific">marine sediment metagenome</name>
    <dbReference type="NCBI Taxonomy" id="412755"/>
    <lineage>
        <taxon>unclassified sequences</taxon>
        <taxon>metagenomes</taxon>
        <taxon>ecological metagenomes</taxon>
    </lineage>
</organism>
<dbReference type="GO" id="GO:0016779">
    <property type="term" value="F:nucleotidyltransferase activity"/>
    <property type="evidence" value="ECO:0007669"/>
    <property type="project" value="UniProtKB-KW"/>
</dbReference>
<dbReference type="GO" id="GO:0008033">
    <property type="term" value="P:tRNA processing"/>
    <property type="evidence" value="ECO:0007669"/>
    <property type="project" value="UniProtKB-KW"/>
</dbReference>
<evidence type="ECO:0000256" key="2">
    <source>
        <dbReference type="ARBA" id="ARBA00022679"/>
    </source>
</evidence>
<evidence type="ECO:0000256" key="4">
    <source>
        <dbReference type="ARBA" id="ARBA00022695"/>
    </source>
</evidence>
<evidence type="ECO:0000256" key="5">
    <source>
        <dbReference type="ARBA" id="ARBA00022723"/>
    </source>
</evidence>
<keyword evidence="6" id="KW-0460">Magnesium</keyword>
<evidence type="ECO:0000313" key="8">
    <source>
        <dbReference type="EMBL" id="GAF77432.1"/>
    </source>
</evidence>
<dbReference type="Gene3D" id="1.10.110.30">
    <property type="match status" value="1"/>
</dbReference>
<keyword evidence="3" id="KW-0819">tRNA processing</keyword>
<keyword evidence="2" id="KW-0808">Transferase</keyword>
<evidence type="ECO:0000256" key="6">
    <source>
        <dbReference type="ARBA" id="ARBA00022842"/>
    </source>
</evidence>
<dbReference type="GO" id="GO:0046872">
    <property type="term" value="F:metal ion binding"/>
    <property type="evidence" value="ECO:0007669"/>
    <property type="project" value="UniProtKB-KW"/>
</dbReference>
<dbReference type="Gene3D" id="3.30.460.10">
    <property type="entry name" value="Beta Polymerase, domain 2"/>
    <property type="match status" value="1"/>
</dbReference>
<dbReference type="EMBL" id="BARS01001866">
    <property type="protein sequence ID" value="GAF77432.1"/>
    <property type="molecule type" value="Genomic_DNA"/>
</dbReference>
<dbReference type="PANTHER" id="PTHR46173">
    <property type="entry name" value="CCA TRNA NUCLEOTIDYLTRANSFERASE 1, MITOCHONDRIAL"/>
    <property type="match status" value="1"/>
</dbReference>
<dbReference type="SUPFAM" id="SSF81891">
    <property type="entry name" value="Poly A polymerase C-terminal region-like"/>
    <property type="match status" value="1"/>
</dbReference>
<reference evidence="8" key="1">
    <citation type="journal article" date="2014" name="Front. Microbiol.">
        <title>High frequency of phylogenetically diverse reductive dehalogenase-homologous genes in deep subseafloor sedimentary metagenomes.</title>
        <authorList>
            <person name="Kawai M."/>
            <person name="Futagami T."/>
            <person name="Toyoda A."/>
            <person name="Takaki Y."/>
            <person name="Nishi S."/>
            <person name="Hori S."/>
            <person name="Arai W."/>
            <person name="Tsubouchi T."/>
            <person name="Morono Y."/>
            <person name="Uchiyama I."/>
            <person name="Ito T."/>
            <person name="Fujiyama A."/>
            <person name="Inagaki F."/>
            <person name="Takami H."/>
        </authorList>
    </citation>
    <scope>NUCLEOTIDE SEQUENCE</scope>
    <source>
        <strain evidence="8">Expedition CK06-06</strain>
    </source>
</reference>
<evidence type="ECO:0000256" key="1">
    <source>
        <dbReference type="ARBA" id="ARBA00001946"/>
    </source>
</evidence>